<dbReference type="EMBL" id="JASGXD010000003">
    <property type="protein sequence ID" value="KAK6007094.1"/>
    <property type="molecule type" value="Genomic_DNA"/>
</dbReference>
<evidence type="ECO:0008006" key="15">
    <source>
        <dbReference type="Google" id="ProtNLM"/>
    </source>
</evidence>
<reference evidence="13 14" key="1">
    <citation type="submission" date="2023-11" db="EMBL/GenBank/DDBJ databases">
        <title>Draft genome sequence and annotation of the polyextremotolerant black yeast-like fungus Aureobasidium pullulans NRRL 62042.</title>
        <authorList>
            <person name="Dielentheis-Frenken M.R.E."/>
            <person name="Wibberg D."/>
            <person name="Blank L.M."/>
            <person name="Tiso T."/>
        </authorList>
    </citation>
    <scope>NUCLEOTIDE SEQUENCE [LARGE SCALE GENOMIC DNA]</scope>
    <source>
        <strain evidence="13 14">NRRL 62042</strain>
    </source>
</reference>
<evidence type="ECO:0000256" key="1">
    <source>
        <dbReference type="ARBA" id="ARBA00004141"/>
    </source>
</evidence>
<evidence type="ECO:0000256" key="5">
    <source>
        <dbReference type="ARBA" id="ARBA00022737"/>
    </source>
</evidence>
<keyword evidence="5" id="KW-0677">Repeat</keyword>
<evidence type="ECO:0000256" key="4">
    <source>
        <dbReference type="ARBA" id="ARBA00022692"/>
    </source>
</evidence>
<dbReference type="PROSITE" id="PS50920">
    <property type="entry name" value="SOLCAR"/>
    <property type="match status" value="2"/>
</dbReference>
<organism evidence="13 14">
    <name type="scientific">Aureobasidium pullulans</name>
    <name type="common">Black yeast</name>
    <name type="synonym">Pullularia pullulans</name>
    <dbReference type="NCBI Taxonomy" id="5580"/>
    <lineage>
        <taxon>Eukaryota</taxon>
        <taxon>Fungi</taxon>
        <taxon>Dikarya</taxon>
        <taxon>Ascomycota</taxon>
        <taxon>Pezizomycotina</taxon>
        <taxon>Dothideomycetes</taxon>
        <taxon>Dothideomycetidae</taxon>
        <taxon>Dothideales</taxon>
        <taxon>Saccotheciaceae</taxon>
        <taxon>Aureobasidium</taxon>
    </lineage>
</organism>
<proteinExistence type="inferred from homology"/>
<dbReference type="InterPro" id="IPR018108">
    <property type="entry name" value="MCP_transmembrane"/>
</dbReference>
<evidence type="ECO:0000256" key="7">
    <source>
        <dbReference type="ARBA" id="ARBA00022989"/>
    </source>
</evidence>
<feature type="region of interest" description="Disordered" evidence="11">
    <location>
        <begin position="305"/>
        <end position="328"/>
    </location>
</feature>
<dbReference type="InterPro" id="IPR052217">
    <property type="entry name" value="Mito/Peroxisomal_Carrier"/>
</dbReference>
<gene>
    <name evidence="13" type="ORF">QM012_006102</name>
</gene>
<evidence type="ECO:0000313" key="13">
    <source>
        <dbReference type="EMBL" id="KAK6007094.1"/>
    </source>
</evidence>
<dbReference type="Gene3D" id="1.50.40.10">
    <property type="entry name" value="Mitochondrial carrier domain"/>
    <property type="match status" value="1"/>
</dbReference>
<sequence>MSVYNSQLVTRLMSAIDRLNYSADYGVEDAFELYHKIQEHNERRGPSTDGIGLPALGHAVAGSAGTALSHIILYPLDLVITRLQVQQQLKTPGEAPSAAKEADDAEYTSLADAAQKIYTHEGGLQAFWNGCAADTAKSIIDSFLFFLAYTAFRQRQQKKLGTKTLPVLNELGVGIAAGALSKFVTTPIQQVVTRKQTAALIAARDKTSSVPPGMASKLSVKDIFLQIRSERGLGGFWAGYSASLILTLNPALTFLLQNLLKRTLLPRSQRDKPGPKALFLIAALSKAAASTVTYPFSLAKSRAQVSRPMAEDTQRKPPSYLEKPDLSSDSKITARSKKVLRLVFWQQIQQLAIIRSLINIYNTEGVKGLYSGLDAEVVKGFLGHGLSMVLKERIHVLIISAYYSILKVTRQWPHDLGSVSQQAKNEFERVKGAAVDMAESAVEAGKEAGHRVQNVGETVVEGVKNAVETSNVGESVQSVSTNVGETVQNVSNNVGERVQNISETVVEGVKSSVKTTTED</sequence>
<keyword evidence="6" id="KW-0496">Mitochondrion</keyword>
<keyword evidence="14" id="KW-1185">Reference proteome</keyword>
<dbReference type="SUPFAM" id="SSF103506">
    <property type="entry name" value="Mitochondrial carrier"/>
    <property type="match status" value="1"/>
</dbReference>
<keyword evidence="3 10" id="KW-0813">Transport</keyword>
<evidence type="ECO:0000256" key="8">
    <source>
        <dbReference type="ARBA" id="ARBA00023136"/>
    </source>
</evidence>
<evidence type="ECO:0000256" key="10">
    <source>
        <dbReference type="RuleBase" id="RU000488"/>
    </source>
</evidence>
<comment type="subcellular location">
    <subcellularLocation>
        <location evidence="1">Membrane</location>
        <topology evidence="1">Multi-pass membrane protein</topology>
    </subcellularLocation>
</comment>
<comment type="caution">
    <text evidence="13">The sequence shown here is derived from an EMBL/GenBank/DDBJ whole genome shotgun (WGS) entry which is preliminary data.</text>
</comment>
<feature type="repeat" description="Solcar" evidence="9">
    <location>
        <begin position="165"/>
        <end position="263"/>
    </location>
</feature>
<keyword evidence="7 12" id="KW-1133">Transmembrane helix</keyword>
<dbReference type="Gene3D" id="1.10.287.700">
    <property type="entry name" value="Helix hairpin bin"/>
    <property type="match status" value="1"/>
</dbReference>
<dbReference type="Proteomes" id="UP001341245">
    <property type="component" value="Unassembled WGS sequence"/>
</dbReference>
<evidence type="ECO:0000256" key="12">
    <source>
        <dbReference type="SAM" id="Phobius"/>
    </source>
</evidence>
<evidence type="ECO:0000256" key="6">
    <source>
        <dbReference type="ARBA" id="ARBA00022792"/>
    </source>
</evidence>
<feature type="repeat" description="Solcar" evidence="9">
    <location>
        <begin position="53"/>
        <end position="155"/>
    </location>
</feature>
<keyword evidence="6" id="KW-0999">Mitochondrion inner membrane</keyword>
<evidence type="ECO:0000313" key="14">
    <source>
        <dbReference type="Proteomes" id="UP001341245"/>
    </source>
</evidence>
<comment type="similarity">
    <text evidence="2 10">Belongs to the mitochondrial carrier (TC 2.A.29) family.</text>
</comment>
<evidence type="ECO:0000256" key="2">
    <source>
        <dbReference type="ARBA" id="ARBA00006375"/>
    </source>
</evidence>
<dbReference type="Pfam" id="PF00153">
    <property type="entry name" value="Mito_carr"/>
    <property type="match status" value="3"/>
</dbReference>
<keyword evidence="4 9" id="KW-0812">Transmembrane</keyword>
<evidence type="ECO:0000256" key="11">
    <source>
        <dbReference type="SAM" id="MobiDB-lite"/>
    </source>
</evidence>
<dbReference type="PANTHER" id="PTHR45939:SF2">
    <property type="entry name" value="CARRIER PROTEIN, PUTATIVE (AFU_ORTHOLOGUE AFUA_2G13870)-RELATED"/>
    <property type="match status" value="1"/>
</dbReference>
<evidence type="ECO:0000256" key="9">
    <source>
        <dbReference type="PROSITE-ProRule" id="PRU00282"/>
    </source>
</evidence>
<name>A0ABR0TRM0_AURPU</name>
<feature type="transmembrane region" description="Helical" evidence="12">
    <location>
        <begin position="236"/>
        <end position="256"/>
    </location>
</feature>
<keyword evidence="8 9" id="KW-0472">Membrane</keyword>
<dbReference type="PANTHER" id="PTHR45939">
    <property type="entry name" value="PEROXISOMAL MEMBRANE PROTEIN PMP34-RELATED"/>
    <property type="match status" value="1"/>
</dbReference>
<dbReference type="InterPro" id="IPR023395">
    <property type="entry name" value="MCP_dom_sf"/>
</dbReference>
<accession>A0ABR0TRM0</accession>
<feature type="transmembrane region" description="Helical" evidence="12">
    <location>
        <begin position="277"/>
        <end position="296"/>
    </location>
</feature>
<evidence type="ECO:0000256" key="3">
    <source>
        <dbReference type="ARBA" id="ARBA00022448"/>
    </source>
</evidence>
<protein>
    <recommendedName>
        <fullName evidence="15">Mitochondrial carrier</fullName>
    </recommendedName>
</protein>